<reference evidence="3" key="2">
    <citation type="submission" date="2021-01" db="EMBL/GenBank/DDBJ databases">
        <authorList>
            <person name="Schikora-Tamarit M.A."/>
        </authorList>
    </citation>
    <scope>NUCLEOTIDE SEQUENCE</scope>
    <source>
        <strain evidence="3">CBS2887</strain>
    </source>
</reference>
<dbReference type="GO" id="GO:0005737">
    <property type="term" value="C:cytoplasm"/>
    <property type="evidence" value="ECO:0007669"/>
    <property type="project" value="TreeGrafter"/>
</dbReference>
<dbReference type="InterPro" id="IPR007557">
    <property type="entry name" value="PSP1_C"/>
</dbReference>
<feature type="compositionally biased region" description="Low complexity" evidence="1">
    <location>
        <begin position="257"/>
        <end position="297"/>
    </location>
</feature>
<dbReference type="EMBL" id="JAEUBG010001010">
    <property type="protein sequence ID" value="KAH3687092.1"/>
    <property type="molecule type" value="Genomic_DNA"/>
</dbReference>
<comment type="caution">
    <text evidence="3">The sequence shown here is derived from an EMBL/GenBank/DDBJ whole genome shotgun (WGS) entry which is preliminary data.</text>
</comment>
<dbReference type="PANTHER" id="PTHR43830:SF3">
    <property type="entry name" value="PROTEIN PSP1"/>
    <property type="match status" value="1"/>
</dbReference>
<evidence type="ECO:0000313" key="4">
    <source>
        <dbReference type="Proteomes" id="UP000774326"/>
    </source>
</evidence>
<feature type="compositionally biased region" description="Basic and acidic residues" evidence="1">
    <location>
        <begin position="22"/>
        <end position="38"/>
    </location>
</feature>
<evidence type="ECO:0000256" key="1">
    <source>
        <dbReference type="SAM" id="MobiDB-lite"/>
    </source>
</evidence>
<evidence type="ECO:0000259" key="2">
    <source>
        <dbReference type="PROSITE" id="PS51411"/>
    </source>
</evidence>
<gene>
    <name evidence="3" type="ORF">WICPIJ_001921</name>
</gene>
<feature type="domain" description="PSP1 C-terminal" evidence="2">
    <location>
        <begin position="490"/>
        <end position="575"/>
    </location>
</feature>
<feature type="compositionally biased region" description="Low complexity" evidence="1">
    <location>
        <begin position="173"/>
        <end position="183"/>
    </location>
</feature>
<feature type="compositionally biased region" description="Polar residues" evidence="1">
    <location>
        <begin position="8"/>
        <end position="18"/>
    </location>
</feature>
<dbReference type="OrthoDB" id="243127at2759"/>
<keyword evidence="4" id="KW-1185">Reference proteome</keyword>
<evidence type="ECO:0000313" key="3">
    <source>
        <dbReference type="EMBL" id="KAH3687092.1"/>
    </source>
</evidence>
<proteinExistence type="predicted"/>
<feature type="compositionally biased region" description="Polar residues" evidence="1">
    <location>
        <begin position="246"/>
        <end position="256"/>
    </location>
</feature>
<name>A0A9P8Q9X4_WICPI</name>
<dbReference type="PANTHER" id="PTHR43830">
    <property type="entry name" value="PROTEIN PSP1"/>
    <property type="match status" value="1"/>
</dbReference>
<feature type="compositionally biased region" description="Polar residues" evidence="1">
    <location>
        <begin position="119"/>
        <end position="128"/>
    </location>
</feature>
<feature type="region of interest" description="Disordered" evidence="1">
    <location>
        <begin position="165"/>
        <end position="198"/>
    </location>
</feature>
<feature type="region of interest" description="Disordered" evidence="1">
    <location>
        <begin position="1"/>
        <end position="72"/>
    </location>
</feature>
<dbReference type="AlphaFoldDB" id="A0A9P8Q9X4"/>
<dbReference type="InterPro" id="IPR047767">
    <property type="entry name" value="PSP1-like"/>
</dbReference>
<sequence length="652" mass="71705">MNPPAMFPQQSIFKQYNFGNDKPPEAEETRGNSNEESHPSTATTTPENQQQGGSRRGSILETLLSPKGKNLELSDELNTDFSAALWGSSLHNQNQSSSSAGTSSMSSGSNGSENLSKSTSPLPNMPFQQRPVNFGMNYHYTQQGATNDVFPNMLHAGVRHGSDSLASPLWTNPQVQPSSSSSPPRQPLSGYGHNRFNSIDNSMLEDQQRFLAYQQQFMHPQQQQQQQHPASSFMGATQAPWMGNGSAPNQMFQSQIPQRSQTQPQLGQTQPVVQQQPQSPIQQQQHSSPPQQQQQRRSSLDSTGGFINEYQGIDPHSNLAEVLKSDGGMQKAYKSIDGYFTFDQYQRVPIQSYTEDHLCELFENLIKSGAQLPRFSGAQFTSTQLMLIAFKAGRIDVFYKPETSKLEIEEGDLVIVEADRGCDLGKIIRLNVSLDEARLLKYLQHQEQQAALASFDQVGSQGSINAAQLPNAAGMLPGANANLPTLHFPKPILRLASANEAVQLTNKNSDEEKAKKICSLKVQSLNLSMCVIDAEYQSDRRKLTFYYNASHRIDFRDLVRDLFRIYKTRIWMCAVNSDISPEVASGFVADKLPNTNTNLNSLISNEGAQTAKIGSGPGSGASSNKDWSSPPHGYATFAGAAASAVPTSNTQW</sequence>
<accession>A0A9P8Q9X4</accession>
<reference evidence="3" key="1">
    <citation type="journal article" date="2021" name="Open Biol.">
        <title>Shared evolutionary footprints suggest mitochondrial oxidative damage underlies multiple complex I losses in fungi.</title>
        <authorList>
            <person name="Schikora-Tamarit M.A."/>
            <person name="Marcet-Houben M."/>
            <person name="Nosek J."/>
            <person name="Gabaldon T."/>
        </authorList>
    </citation>
    <scope>NUCLEOTIDE SEQUENCE</scope>
    <source>
        <strain evidence="3">CBS2887</strain>
    </source>
</reference>
<feature type="region of interest" description="Disordered" evidence="1">
    <location>
        <begin position="217"/>
        <end position="312"/>
    </location>
</feature>
<feature type="compositionally biased region" description="Polar residues" evidence="1">
    <location>
        <begin position="39"/>
        <end position="53"/>
    </location>
</feature>
<feature type="compositionally biased region" description="Low complexity" evidence="1">
    <location>
        <begin position="217"/>
        <end position="234"/>
    </location>
</feature>
<protein>
    <recommendedName>
        <fullName evidence="2">PSP1 C-terminal domain-containing protein</fullName>
    </recommendedName>
</protein>
<organism evidence="3 4">
    <name type="scientific">Wickerhamomyces pijperi</name>
    <name type="common">Yeast</name>
    <name type="synonym">Pichia pijperi</name>
    <dbReference type="NCBI Taxonomy" id="599730"/>
    <lineage>
        <taxon>Eukaryota</taxon>
        <taxon>Fungi</taxon>
        <taxon>Dikarya</taxon>
        <taxon>Ascomycota</taxon>
        <taxon>Saccharomycotina</taxon>
        <taxon>Saccharomycetes</taxon>
        <taxon>Phaffomycetales</taxon>
        <taxon>Wickerhamomycetaceae</taxon>
        <taxon>Wickerhamomyces</taxon>
    </lineage>
</organism>
<dbReference type="NCBIfam" id="NF041131">
    <property type="entry name" value="RicT_YaaT_fam"/>
    <property type="match status" value="1"/>
</dbReference>
<dbReference type="PROSITE" id="PS51411">
    <property type="entry name" value="PSP1_C"/>
    <property type="match status" value="1"/>
</dbReference>
<feature type="compositionally biased region" description="Low complexity" evidence="1">
    <location>
        <begin position="91"/>
        <end position="118"/>
    </location>
</feature>
<dbReference type="Proteomes" id="UP000774326">
    <property type="component" value="Unassembled WGS sequence"/>
</dbReference>
<dbReference type="Pfam" id="PF04468">
    <property type="entry name" value="PSP1"/>
    <property type="match status" value="1"/>
</dbReference>
<feature type="region of interest" description="Disordered" evidence="1">
    <location>
        <begin position="91"/>
        <end position="128"/>
    </location>
</feature>